<evidence type="ECO:0000259" key="1">
    <source>
        <dbReference type="Pfam" id="PF03235"/>
    </source>
</evidence>
<dbReference type="Proteomes" id="UP000191905">
    <property type="component" value="Unassembled WGS sequence"/>
</dbReference>
<gene>
    <name evidence="2" type="ORF">BFN67_23140</name>
</gene>
<dbReference type="OrthoDB" id="9787127at2"/>
<accession>A0A1V8RKX1</accession>
<dbReference type="PANTHER" id="PTHR39639:SF1">
    <property type="entry name" value="DUF262 DOMAIN-CONTAINING PROTEIN"/>
    <property type="match status" value="1"/>
</dbReference>
<dbReference type="EMBL" id="MDET01000047">
    <property type="protein sequence ID" value="OQM73851.1"/>
    <property type="molecule type" value="Genomic_DNA"/>
</dbReference>
<dbReference type="STRING" id="1873176.BFN67_23140"/>
<organism evidence="2 3">
    <name type="scientific">Manganibacter manganicus</name>
    <dbReference type="NCBI Taxonomy" id="1873176"/>
    <lineage>
        <taxon>Bacteria</taxon>
        <taxon>Pseudomonadati</taxon>
        <taxon>Pseudomonadota</taxon>
        <taxon>Alphaproteobacteria</taxon>
        <taxon>Hyphomicrobiales</taxon>
        <taxon>Phyllobacteriaceae</taxon>
        <taxon>Manganibacter</taxon>
    </lineage>
</organism>
<proteinExistence type="predicted"/>
<evidence type="ECO:0000313" key="2">
    <source>
        <dbReference type="EMBL" id="OQM73851.1"/>
    </source>
</evidence>
<dbReference type="RefSeq" id="WP_080921291.1">
    <property type="nucleotide sequence ID" value="NZ_MDET01000047.1"/>
</dbReference>
<keyword evidence="3" id="KW-1185">Reference proteome</keyword>
<dbReference type="AlphaFoldDB" id="A0A1V8RKX1"/>
<sequence>MDPTIDDNFEEPEGVDDPFDAGWGDYPLDAVFVRTEPRTVGDVVDRIDRQRYILDPDFQRDFVWQVPKQSKLIESCIMRIPLPVFYVAEAPDGRIIVVDGLQRLTTFYRFMRNQFRLTGLGSSDLGAKHPLDGKLFKDLSVTLQERVSDTPLTMYILDAKAPERARLDIFERVNSGEPLTRQQMRNALYNGPATNWLKEAAANPIFRNATGRSLNARTMRDREAINRFCAFKLRTPEAYRGDMDTFLAQGLTALASSSDAERSELRKQFEDAMTLNAELFGEHAFRKSLANGPSATRSVINISLFEVCAVAMAGLSPLNAQQKTYLRKAVIELLNEATFVNAITYSTNSTRQVRARFGMMDAVTVELQRVEP</sequence>
<protein>
    <recommendedName>
        <fullName evidence="1">GmrSD restriction endonucleases N-terminal domain-containing protein</fullName>
    </recommendedName>
</protein>
<comment type="caution">
    <text evidence="2">The sequence shown here is derived from an EMBL/GenBank/DDBJ whole genome shotgun (WGS) entry which is preliminary data.</text>
</comment>
<evidence type="ECO:0000313" key="3">
    <source>
        <dbReference type="Proteomes" id="UP000191905"/>
    </source>
</evidence>
<name>A0A1V8RKX1_9HYPH</name>
<dbReference type="InterPro" id="IPR004919">
    <property type="entry name" value="GmrSD_N"/>
</dbReference>
<reference evidence="2 3" key="1">
    <citation type="journal article" date="2016" name="Int. J. Syst. Evol. Microbiol.">
        <title>Pseudaminobacter manganicus sp. nov., isolated from sludge of a manganese mine.</title>
        <authorList>
            <person name="Li J."/>
            <person name="Huang J."/>
            <person name="Liao S."/>
            <person name="Wang G."/>
        </authorList>
    </citation>
    <scope>NUCLEOTIDE SEQUENCE [LARGE SCALE GENOMIC DNA]</scope>
    <source>
        <strain evidence="2 3">JH-7</strain>
    </source>
</reference>
<feature type="domain" description="GmrSD restriction endonucleases N-terminal" evidence="1">
    <location>
        <begin position="41"/>
        <end position="189"/>
    </location>
</feature>
<dbReference type="Pfam" id="PF03235">
    <property type="entry name" value="GmrSD_N"/>
    <property type="match status" value="1"/>
</dbReference>
<dbReference type="PANTHER" id="PTHR39639">
    <property type="entry name" value="CHROMOSOME 16, WHOLE GENOME SHOTGUN SEQUENCE"/>
    <property type="match status" value="1"/>
</dbReference>